<name>A0A6A6AMH2_9PLEO</name>
<dbReference type="OrthoDB" id="76676at2759"/>
<comment type="similarity">
    <text evidence="2">Belongs to the TFIIF alpha subunit family.</text>
</comment>
<organism evidence="8 9">
    <name type="scientific">Dothidotthia symphoricarpi CBS 119687</name>
    <dbReference type="NCBI Taxonomy" id="1392245"/>
    <lineage>
        <taxon>Eukaryota</taxon>
        <taxon>Fungi</taxon>
        <taxon>Dikarya</taxon>
        <taxon>Ascomycota</taxon>
        <taxon>Pezizomycotina</taxon>
        <taxon>Dothideomycetes</taxon>
        <taxon>Pleosporomycetidae</taxon>
        <taxon>Pleosporales</taxon>
        <taxon>Dothidotthiaceae</taxon>
        <taxon>Dothidotthia</taxon>
    </lineage>
</organism>
<dbReference type="PANTHER" id="PTHR13011:SF0">
    <property type="entry name" value="GENERAL TRANSCRIPTION FACTOR IIF SUBUNIT 1"/>
    <property type="match status" value="1"/>
</dbReference>
<evidence type="ECO:0000256" key="7">
    <source>
        <dbReference type="SAM" id="MobiDB-lite"/>
    </source>
</evidence>
<feature type="compositionally biased region" description="Basic and acidic residues" evidence="7">
    <location>
        <begin position="191"/>
        <end position="206"/>
    </location>
</feature>
<comment type="subcellular location">
    <subcellularLocation>
        <location evidence="1">Nucleus</location>
    </subcellularLocation>
</comment>
<dbReference type="GO" id="GO:0003677">
    <property type="term" value="F:DNA binding"/>
    <property type="evidence" value="ECO:0007669"/>
    <property type="project" value="UniProtKB-KW"/>
</dbReference>
<feature type="compositionally biased region" description="Polar residues" evidence="7">
    <location>
        <begin position="486"/>
        <end position="516"/>
    </location>
</feature>
<evidence type="ECO:0000256" key="4">
    <source>
        <dbReference type="ARBA" id="ARBA00023125"/>
    </source>
</evidence>
<evidence type="ECO:0000313" key="8">
    <source>
        <dbReference type="EMBL" id="KAF2133182.1"/>
    </source>
</evidence>
<proteinExistence type="inferred from homology"/>
<evidence type="ECO:0000256" key="2">
    <source>
        <dbReference type="ARBA" id="ARBA00005249"/>
    </source>
</evidence>
<dbReference type="PANTHER" id="PTHR13011">
    <property type="entry name" value="TFIIF-ALPHA"/>
    <property type="match status" value="1"/>
</dbReference>
<dbReference type="RefSeq" id="XP_033527569.1">
    <property type="nucleotide sequence ID" value="XM_033667368.1"/>
</dbReference>
<feature type="compositionally biased region" description="Basic and acidic residues" evidence="7">
    <location>
        <begin position="375"/>
        <end position="388"/>
    </location>
</feature>
<feature type="compositionally biased region" description="Acidic residues" evidence="7">
    <location>
        <begin position="347"/>
        <end position="374"/>
    </location>
</feature>
<dbReference type="AlphaFoldDB" id="A0A6A6AMH2"/>
<feature type="compositionally biased region" description="Basic and acidic residues" evidence="7">
    <location>
        <begin position="301"/>
        <end position="312"/>
    </location>
</feature>
<feature type="region of interest" description="Disordered" evidence="7">
    <location>
        <begin position="162"/>
        <end position="206"/>
    </location>
</feature>
<feature type="region of interest" description="Disordered" evidence="7">
    <location>
        <begin position="1"/>
        <end position="43"/>
    </location>
</feature>
<feature type="compositionally biased region" description="Basic and acidic residues" evidence="7">
    <location>
        <begin position="162"/>
        <end position="175"/>
    </location>
</feature>
<keyword evidence="4" id="KW-0238">DNA-binding</keyword>
<dbReference type="GO" id="GO:0006367">
    <property type="term" value="P:transcription initiation at RNA polymerase II promoter"/>
    <property type="evidence" value="ECO:0007669"/>
    <property type="project" value="InterPro"/>
</dbReference>
<evidence type="ECO:0000256" key="6">
    <source>
        <dbReference type="ARBA" id="ARBA00023242"/>
    </source>
</evidence>
<feature type="region of interest" description="Disordered" evidence="7">
    <location>
        <begin position="114"/>
        <end position="150"/>
    </location>
</feature>
<dbReference type="InterPro" id="IPR008851">
    <property type="entry name" value="TFIIF-alpha"/>
</dbReference>
<feature type="compositionally biased region" description="Low complexity" evidence="7">
    <location>
        <begin position="556"/>
        <end position="571"/>
    </location>
</feature>
<dbReference type="Proteomes" id="UP000799771">
    <property type="component" value="Unassembled WGS sequence"/>
</dbReference>
<dbReference type="InterPro" id="IPR011039">
    <property type="entry name" value="TFIIF_interaction"/>
</dbReference>
<dbReference type="GO" id="GO:0001096">
    <property type="term" value="F:TFIIF-class transcription factor complex binding"/>
    <property type="evidence" value="ECO:0007669"/>
    <property type="project" value="TreeGrafter"/>
</dbReference>
<keyword evidence="9" id="KW-1185">Reference proteome</keyword>
<dbReference type="GO" id="GO:0005674">
    <property type="term" value="C:transcription factor TFIIF complex"/>
    <property type="evidence" value="ECO:0007669"/>
    <property type="project" value="TreeGrafter"/>
</dbReference>
<dbReference type="GeneID" id="54407800"/>
<evidence type="ECO:0000256" key="5">
    <source>
        <dbReference type="ARBA" id="ARBA00023163"/>
    </source>
</evidence>
<protein>
    <submittedName>
        <fullName evidence="8">Rap30/74 interaction domain-containing protein</fullName>
    </submittedName>
</protein>
<dbReference type="GO" id="GO:0032968">
    <property type="term" value="P:positive regulation of transcription elongation by RNA polymerase II"/>
    <property type="evidence" value="ECO:0007669"/>
    <property type="project" value="InterPro"/>
</dbReference>
<evidence type="ECO:0000256" key="1">
    <source>
        <dbReference type="ARBA" id="ARBA00004123"/>
    </source>
</evidence>
<keyword evidence="5" id="KW-0804">Transcription</keyword>
<sequence>MNGNPAARPVAPAAANGQQPPVRRRRPPPQSAALRPPRRPLKNITRPLVSLTQMNENKNAPGLVNADGTKTTDALRQEFLQQGATSFPLIVTRRDLKELRHHVMRLQSKTRLDIQNPDHFTGPIRLHRRDPRAPPSGAGTHFEEEDTKEDIEEIKERERIEQAKEERRKVREENQAKIAPTGKTKPQAFQKKTEQKYRPDDTPEARKRQLLRYEETLPWHLEDFENKQTWVGTYESELSEAHIMLTQNPNDPHGAIQLAPMERWYRFSVKGKVKSVGDDVDKVMYKVENVPSFLSRIEKRAEKRQMEEEQSRSRYGMSTRVGGGADDEGRIRRSRNDDDVHVKREADADDIDFNLDEDFADDEEGLNGLFEGEEQDVKEATEKLKRDQLQAALWERPDEEKIRQQEERDRKDKEDGKSQEKFLTKKLLKHEKRYDEFGDSDRENPYLSSSESESESDEEKEKEQKRKEEEKKAAEKDKTTTEAGPSGTSGASTKGTNTPKGSSTPKASNSRSSTPKPLTILPGDQKSKSKKRPGSDIESGNESSRKKKKKDKHASSKPSSPAASSAPTPEKVLPTAKEIYEALPPQGMTIQGLIAQFKSRVDKVHTQTFIRLVKAVSSFDKAKSWLTPLPQMPSEELINARLGH</sequence>
<feature type="compositionally biased region" description="Basic and acidic residues" evidence="7">
    <location>
        <begin position="327"/>
        <end position="346"/>
    </location>
</feature>
<dbReference type="SUPFAM" id="SSF50916">
    <property type="entry name" value="Rap30/74 interaction domains"/>
    <property type="match status" value="1"/>
</dbReference>
<reference evidence="8" key="1">
    <citation type="journal article" date="2020" name="Stud. Mycol.">
        <title>101 Dothideomycetes genomes: a test case for predicting lifestyles and emergence of pathogens.</title>
        <authorList>
            <person name="Haridas S."/>
            <person name="Albert R."/>
            <person name="Binder M."/>
            <person name="Bloem J."/>
            <person name="Labutti K."/>
            <person name="Salamov A."/>
            <person name="Andreopoulos B."/>
            <person name="Baker S."/>
            <person name="Barry K."/>
            <person name="Bills G."/>
            <person name="Bluhm B."/>
            <person name="Cannon C."/>
            <person name="Castanera R."/>
            <person name="Culley D."/>
            <person name="Daum C."/>
            <person name="Ezra D."/>
            <person name="Gonzalez J."/>
            <person name="Henrissat B."/>
            <person name="Kuo A."/>
            <person name="Liang C."/>
            <person name="Lipzen A."/>
            <person name="Lutzoni F."/>
            <person name="Magnuson J."/>
            <person name="Mondo S."/>
            <person name="Nolan M."/>
            <person name="Ohm R."/>
            <person name="Pangilinan J."/>
            <person name="Park H.-J."/>
            <person name="Ramirez L."/>
            <person name="Alfaro M."/>
            <person name="Sun H."/>
            <person name="Tritt A."/>
            <person name="Yoshinaga Y."/>
            <person name="Zwiers L.-H."/>
            <person name="Turgeon B."/>
            <person name="Goodwin S."/>
            <person name="Spatafora J."/>
            <person name="Crous P."/>
            <person name="Grigoriev I."/>
        </authorList>
    </citation>
    <scope>NUCLEOTIDE SEQUENCE</scope>
    <source>
        <strain evidence="8">CBS 119687</strain>
    </source>
</reference>
<feature type="compositionally biased region" description="Basic and acidic residues" evidence="7">
    <location>
        <begin position="459"/>
        <end position="480"/>
    </location>
</feature>
<feature type="compositionally biased region" description="Low complexity" evidence="7">
    <location>
        <begin position="1"/>
        <end position="21"/>
    </location>
</feature>
<gene>
    <name evidence="8" type="ORF">P153DRAFT_363400</name>
</gene>
<evidence type="ECO:0000313" key="9">
    <source>
        <dbReference type="Proteomes" id="UP000799771"/>
    </source>
</evidence>
<feature type="compositionally biased region" description="Basic and acidic residues" evidence="7">
    <location>
        <begin position="395"/>
        <end position="423"/>
    </location>
</feature>
<keyword evidence="3" id="KW-0805">Transcription regulation</keyword>
<keyword evidence="6" id="KW-0539">Nucleus</keyword>
<feature type="compositionally biased region" description="Basic and acidic residues" evidence="7">
    <location>
        <begin position="432"/>
        <end position="444"/>
    </location>
</feature>
<accession>A0A6A6AMH2</accession>
<dbReference type="GO" id="GO:0016251">
    <property type="term" value="F:RNA polymerase II general transcription initiation factor activity"/>
    <property type="evidence" value="ECO:0007669"/>
    <property type="project" value="TreeGrafter"/>
</dbReference>
<dbReference type="EMBL" id="ML977499">
    <property type="protein sequence ID" value="KAF2133182.1"/>
    <property type="molecule type" value="Genomic_DNA"/>
</dbReference>
<evidence type="ECO:0000256" key="3">
    <source>
        <dbReference type="ARBA" id="ARBA00023015"/>
    </source>
</evidence>
<feature type="region of interest" description="Disordered" evidence="7">
    <location>
        <begin position="301"/>
        <end position="578"/>
    </location>
</feature>